<dbReference type="OrthoDB" id="10433170at2759"/>
<evidence type="ECO:0000256" key="2">
    <source>
        <dbReference type="SAM" id="Phobius"/>
    </source>
</evidence>
<dbReference type="Proteomes" id="UP000247409">
    <property type="component" value="Unassembled WGS sequence"/>
</dbReference>
<keyword evidence="2" id="KW-1133">Transmembrane helix</keyword>
<dbReference type="AlphaFoldDB" id="A0A2V3J352"/>
<feature type="transmembrane region" description="Helical" evidence="2">
    <location>
        <begin position="411"/>
        <end position="434"/>
    </location>
</feature>
<protein>
    <submittedName>
        <fullName evidence="3">Uncharacterized protein</fullName>
    </submittedName>
</protein>
<evidence type="ECO:0000313" key="3">
    <source>
        <dbReference type="EMBL" id="PXF48838.1"/>
    </source>
</evidence>
<keyword evidence="4" id="KW-1185">Reference proteome</keyword>
<keyword evidence="2" id="KW-0812">Transmembrane</keyword>
<dbReference type="EMBL" id="NBIV01000011">
    <property type="protein sequence ID" value="PXF48838.1"/>
    <property type="molecule type" value="Genomic_DNA"/>
</dbReference>
<name>A0A2V3J352_9FLOR</name>
<sequence length="574" mass="64827">MVYNRPSGTKLFTMWRSIRFIISCVVFALVLEVSPVVFAKDTHCLKQEFPIHQENQKNIRFVLSETALTAKVLERNLTLQKRIRPMVSLLRGVVKAIDSRRDHNDIRKCNLELIIPNWVYTARLNARFFQIGDLSRSCYSQLHGREAVKENLLTNAQVKDSMKDIGSGVQALYEASKNAVDGSTYMDSKQWRRTFPLRHWRNQDLPEQCQLETFSAYRIRNDVYIRAAVTNHDVDEYVQDGDRQFVMEWVKQDYSTSLRMVQPKLREKCLVNGSTILWKRGARAWLSWHGEMKEDSNPAIQEVLRSNQIEIELAEDAVAPSNIALLALPLVMSFIPVAFLAELNTCGVLWYIVFTDIISAVPLLIKGIELVGTTNSRQELVAYYAGDKNLADVQVWVAKCSGTNRFRNIGMSFIVIASASIIVGMVLEVCGMIYMRSKSQEGKPVEGPFGKAMFEITARSVLGTGHGEDWERYSEVMEDAEDVRLSVGDADYSRDAPEAKYGPWKDVILRILSSVSFSSNHVISEKPAGKTSRKSEESDEAEDYTAGVGDDGMSSAERVEMGLSYGSPNHDSIR</sequence>
<keyword evidence="2" id="KW-0472">Membrane</keyword>
<gene>
    <name evidence="3" type="ORF">BWQ96_01394</name>
</gene>
<feature type="region of interest" description="Disordered" evidence="1">
    <location>
        <begin position="523"/>
        <end position="574"/>
    </location>
</feature>
<comment type="caution">
    <text evidence="3">The sequence shown here is derived from an EMBL/GenBank/DDBJ whole genome shotgun (WGS) entry which is preliminary data.</text>
</comment>
<proteinExistence type="predicted"/>
<organism evidence="3 4">
    <name type="scientific">Gracilariopsis chorda</name>
    <dbReference type="NCBI Taxonomy" id="448386"/>
    <lineage>
        <taxon>Eukaryota</taxon>
        <taxon>Rhodophyta</taxon>
        <taxon>Florideophyceae</taxon>
        <taxon>Rhodymeniophycidae</taxon>
        <taxon>Gracilariales</taxon>
        <taxon>Gracilariaceae</taxon>
        <taxon>Gracilariopsis</taxon>
    </lineage>
</organism>
<reference evidence="3 4" key="1">
    <citation type="journal article" date="2018" name="Mol. Biol. Evol.">
        <title>Analysis of the draft genome of the red seaweed Gracilariopsis chorda provides insights into genome size evolution in Rhodophyta.</title>
        <authorList>
            <person name="Lee J."/>
            <person name="Yang E.C."/>
            <person name="Graf L."/>
            <person name="Yang J.H."/>
            <person name="Qiu H."/>
            <person name="Zel Zion U."/>
            <person name="Chan C.X."/>
            <person name="Stephens T.G."/>
            <person name="Weber A.P.M."/>
            <person name="Boo G.H."/>
            <person name="Boo S.M."/>
            <person name="Kim K.M."/>
            <person name="Shin Y."/>
            <person name="Jung M."/>
            <person name="Lee S.J."/>
            <person name="Yim H.S."/>
            <person name="Lee J.H."/>
            <person name="Bhattacharya D."/>
            <person name="Yoon H.S."/>
        </authorList>
    </citation>
    <scope>NUCLEOTIDE SEQUENCE [LARGE SCALE GENOMIC DNA]</scope>
    <source>
        <strain evidence="3 4">SKKU-2015</strain>
        <tissue evidence="3">Whole body</tissue>
    </source>
</reference>
<evidence type="ECO:0000313" key="4">
    <source>
        <dbReference type="Proteomes" id="UP000247409"/>
    </source>
</evidence>
<feature type="compositionally biased region" description="Basic and acidic residues" evidence="1">
    <location>
        <begin position="523"/>
        <end position="536"/>
    </location>
</feature>
<evidence type="ECO:0000256" key="1">
    <source>
        <dbReference type="SAM" id="MobiDB-lite"/>
    </source>
</evidence>
<accession>A0A2V3J352</accession>